<evidence type="ECO:0000256" key="19">
    <source>
        <dbReference type="RuleBase" id="RU102079"/>
    </source>
</evidence>
<evidence type="ECO:0000256" key="14">
    <source>
        <dbReference type="ARBA" id="ARBA00022972"/>
    </source>
</evidence>
<evidence type="ECO:0000256" key="1">
    <source>
        <dbReference type="ARBA" id="ARBA00004123"/>
    </source>
</evidence>
<dbReference type="PANTHER" id="PTHR11346">
    <property type="entry name" value="GALECTIN"/>
    <property type="match status" value="1"/>
</dbReference>
<keyword evidence="5" id="KW-0964">Secreted</keyword>
<protein>
    <recommendedName>
        <fullName evidence="19">Galectin</fullName>
    </recommendedName>
</protein>
<dbReference type="GO" id="GO:0005681">
    <property type="term" value="C:spliceosomal complex"/>
    <property type="evidence" value="ECO:0007669"/>
    <property type="project" value="UniProtKB-KW"/>
</dbReference>
<dbReference type="EMBL" id="JYDL01000616">
    <property type="protein sequence ID" value="KRX12224.1"/>
    <property type="molecule type" value="Genomic_DNA"/>
</dbReference>
<dbReference type="InterPro" id="IPR001079">
    <property type="entry name" value="Galectin_CRD"/>
</dbReference>
<evidence type="ECO:0000313" key="22">
    <source>
        <dbReference type="Proteomes" id="UP000054630"/>
    </source>
</evidence>
<organism evidence="21 22">
    <name type="scientific">Trichinella nelsoni</name>
    <dbReference type="NCBI Taxonomy" id="6336"/>
    <lineage>
        <taxon>Eukaryota</taxon>
        <taxon>Metazoa</taxon>
        <taxon>Ecdysozoa</taxon>
        <taxon>Nematoda</taxon>
        <taxon>Enoplea</taxon>
        <taxon>Dorylaimia</taxon>
        <taxon>Trichinellida</taxon>
        <taxon>Trichinellidae</taxon>
        <taxon>Trichinella</taxon>
    </lineage>
</organism>
<evidence type="ECO:0000313" key="21">
    <source>
        <dbReference type="EMBL" id="KRX12224.1"/>
    </source>
</evidence>
<keyword evidence="6" id="KW-0597">Phosphoprotein</keyword>
<keyword evidence="12" id="KW-0221">Differentiation</keyword>
<accession>A0A0V0RCV4</accession>
<evidence type="ECO:0000256" key="12">
    <source>
        <dbReference type="ARBA" id="ARBA00022782"/>
    </source>
</evidence>
<dbReference type="GO" id="GO:0005737">
    <property type="term" value="C:cytoplasm"/>
    <property type="evidence" value="ECO:0007669"/>
    <property type="project" value="UniProtKB-SubCell"/>
</dbReference>
<keyword evidence="7" id="KW-0399">Innate immunity</keyword>
<keyword evidence="10 19" id="KW-0430">Lectin</keyword>
<evidence type="ECO:0000256" key="15">
    <source>
        <dbReference type="ARBA" id="ARBA00022990"/>
    </source>
</evidence>
<dbReference type="GO" id="GO:0019863">
    <property type="term" value="F:IgE binding"/>
    <property type="evidence" value="ECO:0007669"/>
    <property type="project" value="UniProtKB-KW"/>
</dbReference>
<evidence type="ECO:0000256" key="5">
    <source>
        <dbReference type="ARBA" id="ARBA00022525"/>
    </source>
</evidence>
<feature type="non-terminal residue" evidence="21">
    <location>
        <position position="1"/>
    </location>
</feature>
<dbReference type="GO" id="GO:0030154">
    <property type="term" value="P:cell differentiation"/>
    <property type="evidence" value="ECO:0007669"/>
    <property type="project" value="UniProtKB-KW"/>
</dbReference>
<feature type="domain" description="Galectin" evidence="20">
    <location>
        <begin position="1"/>
        <end position="120"/>
    </location>
</feature>
<evidence type="ECO:0000256" key="2">
    <source>
        <dbReference type="ARBA" id="ARBA00004496"/>
    </source>
</evidence>
<keyword evidence="22" id="KW-1185">Reference proteome</keyword>
<dbReference type="SMART" id="SM00908">
    <property type="entry name" value="Gal-bind_lectin"/>
    <property type="match status" value="1"/>
</dbReference>
<dbReference type="InterPro" id="IPR013320">
    <property type="entry name" value="ConA-like_dom_sf"/>
</dbReference>
<dbReference type="FunFam" id="2.60.120.200:FF:000023">
    <property type="entry name" value="Galectin"/>
    <property type="match status" value="1"/>
</dbReference>
<proteinExistence type="predicted"/>
<evidence type="ECO:0000256" key="16">
    <source>
        <dbReference type="ARBA" id="ARBA00023157"/>
    </source>
</evidence>
<dbReference type="GO" id="GO:0048030">
    <property type="term" value="F:disaccharide binding"/>
    <property type="evidence" value="ECO:0007669"/>
    <property type="project" value="TreeGrafter"/>
</dbReference>
<keyword evidence="16" id="KW-1015">Disulfide bond</keyword>
<dbReference type="GO" id="GO:0006397">
    <property type="term" value="P:mRNA processing"/>
    <property type="evidence" value="ECO:0007669"/>
    <property type="project" value="UniProtKB-KW"/>
</dbReference>
<keyword evidence="15" id="KW-0007">Acetylation</keyword>
<evidence type="ECO:0000256" key="7">
    <source>
        <dbReference type="ARBA" id="ARBA00022588"/>
    </source>
</evidence>
<dbReference type="Pfam" id="PF00337">
    <property type="entry name" value="Gal-bind_lectin"/>
    <property type="match status" value="1"/>
</dbReference>
<evidence type="ECO:0000256" key="18">
    <source>
        <dbReference type="ARBA" id="ARBA00023242"/>
    </source>
</evidence>
<dbReference type="GO" id="GO:0090280">
    <property type="term" value="P:positive regulation of calcium ion import"/>
    <property type="evidence" value="ECO:0007669"/>
    <property type="project" value="TreeGrafter"/>
</dbReference>
<dbReference type="STRING" id="6336.A0A0V0RCV4"/>
<evidence type="ECO:0000256" key="11">
    <source>
        <dbReference type="ARBA" id="ARBA00022737"/>
    </source>
</evidence>
<keyword evidence="13" id="KW-0391">Immunity</keyword>
<keyword evidence="8" id="KW-0507">mRNA processing</keyword>
<keyword evidence="14" id="KW-0389">IgE-binding protein</keyword>
<keyword evidence="18" id="KW-0539">Nucleus</keyword>
<dbReference type="GO" id="GO:0005615">
    <property type="term" value="C:extracellular space"/>
    <property type="evidence" value="ECO:0007669"/>
    <property type="project" value="TreeGrafter"/>
</dbReference>
<dbReference type="GO" id="GO:2001237">
    <property type="term" value="P:negative regulation of extrinsic apoptotic signaling pathway"/>
    <property type="evidence" value="ECO:0007669"/>
    <property type="project" value="TreeGrafter"/>
</dbReference>
<dbReference type="GO" id="GO:0050918">
    <property type="term" value="P:positive chemotaxis"/>
    <property type="evidence" value="ECO:0007669"/>
    <property type="project" value="TreeGrafter"/>
</dbReference>
<dbReference type="GO" id="GO:0045806">
    <property type="term" value="P:negative regulation of endocytosis"/>
    <property type="evidence" value="ECO:0007669"/>
    <property type="project" value="TreeGrafter"/>
</dbReference>
<dbReference type="CDD" id="cd00070">
    <property type="entry name" value="GLECT"/>
    <property type="match status" value="1"/>
</dbReference>
<evidence type="ECO:0000256" key="9">
    <source>
        <dbReference type="ARBA" id="ARBA00022728"/>
    </source>
</evidence>
<dbReference type="GO" id="GO:0008380">
    <property type="term" value="P:RNA splicing"/>
    <property type="evidence" value="ECO:0007669"/>
    <property type="project" value="UniProtKB-KW"/>
</dbReference>
<dbReference type="Proteomes" id="UP000054630">
    <property type="component" value="Unassembled WGS sequence"/>
</dbReference>
<dbReference type="PROSITE" id="PS51304">
    <property type="entry name" value="GALECTIN"/>
    <property type="match status" value="1"/>
</dbReference>
<dbReference type="GO" id="GO:0043236">
    <property type="term" value="F:laminin binding"/>
    <property type="evidence" value="ECO:0007669"/>
    <property type="project" value="TreeGrafter"/>
</dbReference>
<gene>
    <name evidence="21" type="primary">Lgals3</name>
    <name evidence="21" type="ORF">T07_10756</name>
</gene>
<evidence type="ECO:0000256" key="13">
    <source>
        <dbReference type="ARBA" id="ARBA00022859"/>
    </source>
</evidence>
<evidence type="ECO:0000256" key="17">
    <source>
        <dbReference type="ARBA" id="ARBA00023187"/>
    </source>
</evidence>
<evidence type="ECO:0000256" key="3">
    <source>
        <dbReference type="ARBA" id="ARBA00004613"/>
    </source>
</evidence>
<evidence type="ECO:0000256" key="4">
    <source>
        <dbReference type="ARBA" id="ARBA00022490"/>
    </source>
</evidence>
<dbReference type="Gene3D" id="2.60.120.200">
    <property type="match status" value="1"/>
</dbReference>
<sequence>LLITIAGVIKHNASKITVDLSAGQDLAFHFNPRFDEGGKKVIVRNSRIGKKWGGEERALQCFPFEQGQPFEMKIMCTNSEFKVAVNGTHLLEFRHRITNLRSIQFLHINNDLTLSKVQMETLP</sequence>
<evidence type="ECO:0000259" key="20">
    <source>
        <dbReference type="PROSITE" id="PS51304"/>
    </source>
</evidence>
<keyword evidence="11" id="KW-0677">Repeat</keyword>
<reference evidence="21 22" key="1">
    <citation type="submission" date="2015-01" db="EMBL/GenBank/DDBJ databases">
        <title>Evolution of Trichinella species and genotypes.</title>
        <authorList>
            <person name="Korhonen P.K."/>
            <person name="Edoardo P."/>
            <person name="Giuseppe L.R."/>
            <person name="Gasser R.B."/>
        </authorList>
    </citation>
    <scope>NUCLEOTIDE SEQUENCE [LARGE SCALE GENOMIC DNA]</scope>
    <source>
        <strain evidence="21">ISS37</strain>
    </source>
</reference>
<dbReference type="SMART" id="SM00276">
    <property type="entry name" value="GLECT"/>
    <property type="match status" value="1"/>
</dbReference>
<keyword evidence="4" id="KW-0963">Cytoplasm</keyword>
<keyword evidence="9" id="KW-0747">Spliceosome</keyword>
<name>A0A0V0RCV4_9BILA</name>
<evidence type="ECO:0000256" key="8">
    <source>
        <dbReference type="ARBA" id="ARBA00022664"/>
    </source>
</evidence>
<dbReference type="AlphaFoldDB" id="A0A0V0RCV4"/>
<comment type="caution">
    <text evidence="21">The sequence shown here is derived from an EMBL/GenBank/DDBJ whole genome shotgun (WGS) entry which is preliminary data.</text>
</comment>
<dbReference type="SUPFAM" id="SSF49899">
    <property type="entry name" value="Concanavalin A-like lectins/glucanases"/>
    <property type="match status" value="1"/>
</dbReference>
<dbReference type="InterPro" id="IPR044156">
    <property type="entry name" value="Galectin-like"/>
</dbReference>
<dbReference type="PANTHER" id="PTHR11346:SF26">
    <property type="entry name" value="GALECTIN-3"/>
    <property type="match status" value="1"/>
</dbReference>
<evidence type="ECO:0000256" key="6">
    <source>
        <dbReference type="ARBA" id="ARBA00022553"/>
    </source>
</evidence>
<comment type="subcellular location">
    <subcellularLocation>
        <location evidence="2">Cytoplasm</location>
    </subcellularLocation>
    <subcellularLocation>
        <location evidence="1">Nucleus</location>
    </subcellularLocation>
    <subcellularLocation>
        <location evidence="3">Secreted</location>
    </subcellularLocation>
</comment>
<dbReference type="OrthoDB" id="5784299at2759"/>
<dbReference type="GO" id="GO:0045087">
    <property type="term" value="P:innate immune response"/>
    <property type="evidence" value="ECO:0007669"/>
    <property type="project" value="UniProtKB-KW"/>
</dbReference>
<keyword evidence="17" id="KW-0508">mRNA splicing</keyword>
<evidence type="ECO:0000256" key="10">
    <source>
        <dbReference type="ARBA" id="ARBA00022734"/>
    </source>
</evidence>